<comment type="caution">
    <text evidence="5">The sequence shown here is derived from an EMBL/GenBank/DDBJ whole genome shotgun (WGS) entry which is preliminary data.</text>
</comment>
<dbReference type="InterPro" id="IPR009014">
    <property type="entry name" value="Transketo_C/PFOR_II"/>
</dbReference>
<comment type="cofactor">
    <cofactor evidence="1">
        <name>thiamine diphosphate</name>
        <dbReference type="ChEBI" id="CHEBI:58937"/>
    </cofactor>
</comment>
<protein>
    <recommendedName>
        <fullName evidence="4">Transketolase-like pyrimidine-binding domain-containing protein</fullName>
    </recommendedName>
</protein>
<dbReference type="PANTHER" id="PTHR43825:SF5">
    <property type="entry name" value="HYPOTHETICAL TRANSKETOLASE FAMILY PROTEIN"/>
    <property type="match status" value="1"/>
</dbReference>
<sequence length="331" mass="35984">MRNAFVTTLMKLARRDKRIFLLTGDLGFMMFENFRDEFPDRFFNMGAAEANMVGVASGLASVGKIVFVYSHAPFVTERCFEQIKVDVVESNANVKLIGAGSGFGYGPLGTTHYSLEDIGVMRTLPGIAIICPGDPIEVECAILAAAHTNGPVYVRLGKSGEPRIHQKPLKFTLGKGIVLEDGKDLALIATGTLLETGKTVSQILRKNAGLSVRLISMHTIKPIDQKLIEKAARETKRIFTLEEHNIIGGLGSAVAEVIAENPVNGLLFRRLGVRDTYTSIVGSQTYLRSINGLSYDKLVKFILNAIGRKAASTLFSKKVLSKKNDIGLGLI</sequence>
<evidence type="ECO:0000259" key="4">
    <source>
        <dbReference type="SMART" id="SM00861"/>
    </source>
</evidence>
<feature type="domain" description="Transketolase-like pyrimidine-binding" evidence="4">
    <location>
        <begin position="1"/>
        <end position="163"/>
    </location>
</feature>
<dbReference type="Pfam" id="PF02780">
    <property type="entry name" value="Transketolase_C"/>
    <property type="match status" value="1"/>
</dbReference>
<dbReference type="Gene3D" id="3.40.50.970">
    <property type="match status" value="1"/>
</dbReference>
<dbReference type="SUPFAM" id="SSF52518">
    <property type="entry name" value="Thiamin diphosphate-binding fold (THDP-binding)"/>
    <property type="match status" value="1"/>
</dbReference>
<dbReference type="InterPro" id="IPR033248">
    <property type="entry name" value="Transketolase_C"/>
</dbReference>
<keyword evidence="3" id="KW-0786">Thiamine pyrophosphate</keyword>
<dbReference type="SMART" id="SM00861">
    <property type="entry name" value="Transket_pyr"/>
    <property type="match status" value="1"/>
</dbReference>
<dbReference type="EMBL" id="MHQY01000042">
    <property type="protein sequence ID" value="OHA12753.1"/>
    <property type="molecule type" value="Genomic_DNA"/>
</dbReference>
<dbReference type="InterPro" id="IPR005475">
    <property type="entry name" value="Transketolase-like_Pyr-bd"/>
</dbReference>
<dbReference type="AlphaFoldDB" id="A0A1G2LMD5"/>
<dbReference type="Gene3D" id="3.40.50.920">
    <property type="match status" value="1"/>
</dbReference>
<reference evidence="5 6" key="1">
    <citation type="journal article" date="2016" name="Nat. Commun.">
        <title>Thousands of microbial genomes shed light on interconnected biogeochemical processes in an aquifer system.</title>
        <authorList>
            <person name="Anantharaman K."/>
            <person name="Brown C.T."/>
            <person name="Hug L.A."/>
            <person name="Sharon I."/>
            <person name="Castelle C.J."/>
            <person name="Probst A.J."/>
            <person name="Thomas B.C."/>
            <person name="Singh A."/>
            <person name="Wilkins M.J."/>
            <person name="Karaoz U."/>
            <person name="Brodie E.L."/>
            <person name="Williams K.H."/>
            <person name="Hubbard S.S."/>
            <person name="Banfield J.F."/>
        </authorList>
    </citation>
    <scope>NUCLEOTIDE SEQUENCE [LARGE SCALE GENOMIC DNA]</scope>
</reference>
<dbReference type="CDD" id="cd07033">
    <property type="entry name" value="TPP_PYR_DXS_TK_like"/>
    <property type="match status" value="1"/>
</dbReference>
<evidence type="ECO:0000256" key="1">
    <source>
        <dbReference type="ARBA" id="ARBA00001964"/>
    </source>
</evidence>
<dbReference type="FunFam" id="3.40.50.970:FF:000129">
    <property type="entry name" value="Transketolase"/>
    <property type="match status" value="1"/>
</dbReference>
<name>A0A1G2LMD5_9BACT</name>
<proteinExistence type="inferred from homology"/>
<accession>A0A1G2LMD5</accession>
<dbReference type="InterPro" id="IPR051157">
    <property type="entry name" value="PDH/Transketolase"/>
</dbReference>
<dbReference type="Proteomes" id="UP000177171">
    <property type="component" value="Unassembled WGS sequence"/>
</dbReference>
<comment type="similarity">
    <text evidence="2">Belongs to the transketolase family.</text>
</comment>
<evidence type="ECO:0000313" key="5">
    <source>
        <dbReference type="EMBL" id="OHA12753.1"/>
    </source>
</evidence>
<dbReference type="Pfam" id="PF02779">
    <property type="entry name" value="Transket_pyr"/>
    <property type="match status" value="1"/>
</dbReference>
<evidence type="ECO:0000313" key="6">
    <source>
        <dbReference type="Proteomes" id="UP000177171"/>
    </source>
</evidence>
<gene>
    <name evidence="5" type="ORF">A3G49_00775</name>
</gene>
<organism evidence="5 6">
    <name type="scientific">Candidatus Sungbacteria bacterium RIFCSPLOWO2_12_FULL_41_11</name>
    <dbReference type="NCBI Taxonomy" id="1802286"/>
    <lineage>
        <taxon>Bacteria</taxon>
        <taxon>Candidatus Sungiibacteriota</taxon>
    </lineage>
</organism>
<evidence type="ECO:0000256" key="3">
    <source>
        <dbReference type="ARBA" id="ARBA00023052"/>
    </source>
</evidence>
<dbReference type="SUPFAM" id="SSF52922">
    <property type="entry name" value="TK C-terminal domain-like"/>
    <property type="match status" value="1"/>
</dbReference>
<dbReference type="InterPro" id="IPR029061">
    <property type="entry name" value="THDP-binding"/>
</dbReference>
<evidence type="ECO:0000256" key="2">
    <source>
        <dbReference type="ARBA" id="ARBA00007131"/>
    </source>
</evidence>
<dbReference type="PANTHER" id="PTHR43825">
    <property type="entry name" value="PYRUVATE DEHYDROGENASE E1 COMPONENT"/>
    <property type="match status" value="1"/>
</dbReference>